<accession>G8BUE0</accession>
<evidence type="ECO:0000256" key="6">
    <source>
        <dbReference type="ARBA" id="ARBA00022490"/>
    </source>
</evidence>
<keyword evidence="6" id="KW-0963">Cytoplasm</keyword>
<sequence>MRNSYSDDEGYYDTNNRNHPEESENNYLSLPKKNENIFREDDKLSNQFYIDGLVNRNEDSDDDELTLDNRVESFEKWSTKIRNSYNPISPDLLDLEEINEKEGLIFKHLNYKITILNDIPNTNATAGKSVIRRYSDFLWLRNVLLKKYPFRIIPLLPPKHVGLQSPSKIFLDARRDGLSKFINMVVRHPVLKKEELMSTFLTVPIEISSWRKTALYDTSDEYHDKKVKEEFKRIFVPSLMDEWNSLPKSLNKSIILWSKLLNLVERHRYKEYLIAKHNLLFKNNLNEFTIQTNALYPTTFSNTTHNINDHLNEIGKHLSKSSELQEKENLEMVNRLIPKFITYVITLKSLQKLRQRYDILATNSIGNLRKRVLLNEEKLESMKGKPDVSGVEYDTILIRLNQDKKLIADQINRSWLIKKTILEEFIIFQQTQFMITETFQEWTNLHAKYHGLELNEWEALAVDLTRMATIE</sequence>
<evidence type="ECO:0000256" key="9">
    <source>
        <dbReference type="ARBA" id="ARBA00072009"/>
    </source>
</evidence>
<evidence type="ECO:0000256" key="10">
    <source>
        <dbReference type="SAM" id="MobiDB-lite"/>
    </source>
</evidence>
<dbReference type="eggNOG" id="KOG2273">
    <property type="taxonomic scope" value="Eukaryota"/>
</dbReference>
<comment type="subcellular location">
    <subcellularLocation>
        <location evidence="2">Cytoplasm</location>
    </subcellularLocation>
    <subcellularLocation>
        <location evidence="1">Membrane</location>
        <topology evidence="1">Peripheral membrane protein</topology>
        <orientation evidence="1">Cytoplasmic side</orientation>
    </subcellularLocation>
</comment>
<feature type="domain" description="PX" evidence="11">
    <location>
        <begin position="89"/>
        <end position="207"/>
    </location>
</feature>
<dbReference type="InterPro" id="IPR001683">
    <property type="entry name" value="PX_dom"/>
</dbReference>
<feature type="compositionally biased region" description="Acidic residues" evidence="10">
    <location>
        <begin position="1"/>
        <end position="11"/>
    </location>
</feature>
<evidence type="ECO:0000313" key="12">
    <source>
        <dbReference type="EMBL" id="CCE63726.1"/>
    </source>
</evidence>
<dbReference type="InterPro" id="IPR036871">
    <property type="entry name" value="PX_dom_sf"/>
</dbReference>
<evidence type="ECO:0000256" key="8">
    <source>
        <dbReference type="ARBA" id="ARBA00023136"/>
    </source>
</evidence>
<dbReference type="GO" id="GO:0005768">
    <property type="term" value="C:endosome"/>
    <property type="evidence" value="ECO:0007669"/>
    <property type="project" value="TreeGrafter"/>
</dbReference>
<dbReference type="Pfam" id="PF00787">
    <property type="entry name" value="PX"/>
    <property type="match status" value="1"/>
</dbReference>
<dbReference type="HOGENOM" id="CLU_009058_2_1_1"/>
<dbReference type="OMA" id="CILVERM"/>
<dbReference type="GO" id="GO:0006623">
    <property type="term" value="P:protein targeting to vacuole"/>
    <property type="evidence" value="ECO:0007669"/>
    <property type="project" value="TreeGrafter"/>
</dbReference>
<organism evidence="12 13">
    <name type="scientific">Tetrapisispora phaffii (strain ATCC 24235 / CBS 4417 / NBRC 1672 / NRRL Y-8282 / UCD 70-5)</name>
    <name type="common">Yeast</name>
    <name type="synonym">Fabospora phaffii</name>
    <dbReference type="NCBI Taxonomy" id="1071381"/>
    <lineage>
        <taxon>Eukaryota</taxon>
        <taxon>Fungi</taxon>
        <taxon>Dikarya</taxon>
        <taxon>Ascomycota</taxon>
        <taxon>Saccharomycotina</taxon>
        <taxon>Saccharomycetes</taxon>
        <taxon>Saccharomycetales</taxon>
        <taxon>Saccharomycetaceae</taxon>
        <taxon>Tetrapisispora</taxon>
    </lineage>
</organism>
<dbReference type="GO" id="GO:0016020">
    <property type="term" value="C:membrane"/>
    <property type="evidence" value="ECO:0007669"/>
    <property type="project" value="UniProtKB-SubCell"/>
</dbReference>
<keyword evidence="5" id="KW-0813">Transport</keyword>
<dbReference type="KEGG" id="tpf:TPHA_0F02450"/>
<comment type="similarity">
    <text evidence="3">Belongs to the sorting nexin family.</text>
</comment>
<evidence type="ECO:0000256" key="3">
    <source>
        <dbReference type="ARBA" id="ARBA00010883"/>
    </source>
</evidence>
<dbReference type="Gene3D" id="3.30.1520.10">
    <property type="entry name" value="Phox-like domain"/>
    <property type="match status" value="1"/>
</dbReference>
<dbReference type="PROSITE" id="PS50195">
    <property type="entry name" value="PX"/>
    <property type="match status" value="1"/>
</dbReference>
<feature type="region of interest" description="Disordered" evidence="10">
    <location>
        <begin position="1"/>
        <end position="27"/>
    </location>
</feature>
<dbReference type="GO" id="GO:0005829">
    <property type="term" value="C:cytosol"/>
    <property type="evidence" value="ECO:0007669"/>
    <property type="project" value="GOC"/>
</dbReference>
<dbReference type="STRING" id="1071381.G8BUE0"/>
<keyword evidence="13" id="KW-1185">Reference proteome</keyword>
<reference evidence="12 13" key="1">
    <citation type="journal article" date="2011" name="Proc. Natl. Acad. Sci. U.S.A.">
        <title>Evolutionary erosion of yeast sex chromosomes by mating-type switching accidents.</title>
        <authorList>
            <person name="Gordon J.L."/>
            <person name="Armisen D."/>
            <person name="Proux-Wera E."/>
            <person name="Oheigeartaigh S.S."/>
            <person name="Byrne K.P."/>
            <person name="Wolfe K.H."/>
        </authorList>
    </citation>
    <scope>NUCLEOTIDE SEQUENCE [LARGE SCALE GENOMIC DNA]</scope>
    <source>
        <strain evidence="13">ATCC 24235 / CBS 4417 / NBRC 1672 / NRRL Y-8282 / UCD 70-5</strain>
    </source>
</reference>
<keyword evidence="8" id="KW-0472">Membrane</keyword>
<dbReference type="CDD" id="cd07597">
    <property type="entry name" value="BAR_SNX8"/>
    <property type="match status" value="1"/>
</dbReference>
<name>G8BUE0_TETPH</name>
<dbReference type="RefSeq" id="XP_003686160.1">
    <property type="nucleotide sequence ID" value="XM_003686112.1"/>
</dbReference>
<dbReference type="InterPro" id="IPR028662">
    <property type="entry name" value="SNX8/Mvp1"/>
</dbReference>
<dbReference type="SMART" id="SM00312">
    <property type="entry name" value="PX"/>
    <property type="match status" value="1"/>
</dbReference>
<dbReference type="GeneID" id="11535655"/>
<evidence type="ECO:0000259" key="11">
    <source>
        <dbReference type="PROSITE" id="PS50195"/>
    </source>
</evidence>
<dbReference type="GO" id="GO:0032266">
    <property type="term" value="F:phosphatidylinositol-3-phosphate binding"/>
    <property type="evidence" value="ECO:0007669"/>
    <property type="project" value="TreeGrafter"/>
</dbReference>
<dbReference type="FunFam" id="3.30.1520.10:FF:000042">
    <property type="entry name" value="Sorting nexin mvp1"/>
    <property type="match status" value="1"/>
</dbReference>
<dbReference type="PANTHER" id="PTHR47554:SF1">
    <property type="entry name" value="SORTING NEXIN MVP1"/>
    <property type="match status" value="1"/>
</dbReference>
<evidence type="ECO:0000256" key="1">
    <source>
        <dbReference type="ARBA" id="ARBA00004287"/>
    </source>
</evidence>
<proteinExistence type="inferred from homology"/>
<evidence type="ECO:0000256" key="4">
    <source>
        <dbReference type="ARBA" id="ARBA00014268"/>
    </source>
</evidence>
<dbReference type="SUPFAM" id="SSF64268">
    <property type="entry name" value="PX domain"/>
    <property type="match status" value="1"/>
</dbReference>
<dbReference type="AlphaFoldDB" id="G8BUE0"/>
<dbReference type="EMBL" id="HE612861">
    <property type="protein sequence ID" value="CCE63726.1"/>
    <property type="molecule type" value="Genomic_DNA"/>
</dbReference>
<evidence type="ECO:0000256" key="2">
    <source>
        <dbReference type="ARBA" id="ARBA00004496"/>
    </source>
</evidence>
<evidence type="ECO:0000256" key="7">
    <source>
        <dbReference type="ARBA" id="ARBA00022927"/>
    </source>
</evidence>
<evidence type="ECO:0000256" key="5">
    <source>
        <dbReference type="ARBA" id="ARBA00022448"/>
    </source>
</evidence>
<dbReference type="Pfam" id="PF19566">
    <property type="entry name" value="Snx8_BAR_dom"/>
    <property type="match status" value="1"/>
</dbReference>
<dbReference type="InterPro" id="IPR045734">
    <property type="entry name" value="Snx8_BAR_dom"/>
</dbReference>
<dbReference type="GO" id="GO:0042147">
    <property type="term" value="P:retrograde transport, endosome to Golgi"/>
    <property type="evidence" value="ECO:0007669"/>
    <property type="project" value="InterPro"/>
</dbReference>
<protein>
    <recommendedName>
        <fullName evidence="4">Sorting nexin MVP1</fullName>
    </recommendedName>
    <alternativeName>
        <fullName evidence="9">Sorting nexin mvp1</fullName>
    </alternativeName>
</protein>
<gene>
    <name evidence="12" type="primary">TPHA0F02450</name>
    <name evidence="12" type="ordered locus">TPHA_0F02450</name>
</gene>
<dbReference type="Proteomes" id="UP000005666">
    <property type="component" value="Chromosome 6"/>
</dbReference>
<keyword evidence="7" id="KW-0653">Protein transport</keyword>
<dbReference type="OrthoDB" id="10064318at2759"/>
<dbReference type="PANTHER" id="PTHR47554">
    <property type="entry name" value="SORTING NEXIN MVP1"/>
    <property type="match status" value="1"/>
</dbReference>
<evidence type="ECO:0000313" key="13">
    <source>
        <dbReference type="Proteomes" id="UP000005666"/>
    </source>
</evidence>